<comment type="subcellular location">
    <subcellularLocation>
        <location evidence="1">Cell membrane</location>
        <topology evidence="1">Multi-pass membrane protein</topology>
    </subcellularLocation>
</comment>
<evidence type="ECO:0000256" key="8">
    <source>
        <dbReference type="ARBA" id="ARBA00023136"/>
    </source>
</evidence>
<dbReference type="GO" id="GO:0005886">
    <property type="term" value="C:plasma membrane"/>
    <property type="evidence" value="ECO:0007669"/>
    <property type="project" value="UniProtKB-SubCell"/>
</dbReference>
<feature type="transmembrane region" description="Helical" evidence="13">
    <location>
        <begin position="61"/>
        <end position="79"/>
    </location>
</feature>
<dbReference type="PANTHER" id="PTHR26450">
    <property type="entry name" value="OLFACTORY RECEPTOR 56B1-RELATED"/>
    <property type="match status" value="1"/>
</dbReference>
<accession>A0A3P9I657</accession>
<dbReference type="PROSITE" id="PS50262">
    <property type="entry name" value="G_PROTEIN_RECEP_F1_2"/>
    <property type="match status" value="1"/>
</dbReference>
<protein>
    <submittedName>
        <fullName evidence="15">Olfactory receptor 1-like</fullName>
    </submittedName>
</protein>
<keyword evidence="6 13" id="KW-1133">Transmembrane helix</keyword>
<evidence type="ECO:0000256" key="11">
    <source>
        <dbReference type="ARBA" id="ARBA00023180"/>
    </source>
</evidence>
<dbReference type="PANTHER" id="PTHR26450:SF417">
    <property type="entry name" value="ODORANT RECEPTOR-RELATED"/>
    <property type="match status" value="1"/>
</dbReference>
<reference evidence="15" key="3">
    <citation type="submission" date="2025-08" db="UniProtKB">
        <authorList>
            <consortium name="Ensembl"/>
        </authorList>
    </citation>
    <scope>IDENTIFICATION</scope>
    <source>
        <strain evidence="15">HSOK</strain>
    </source>
</reference>
<evidence type="ECO:0000259" key="14">
    <source>
        <dbReference type="PROSITE" id="PS50262"/>
    </source>
</evidence>
<name>A0A3P9I657_ORYLA</name>
<evidence type="ECO:0000256" key="4">
    <source>
        <dbReference type="ARBA" id="ARBA00022692"/>
    </source>
</evidence>
<dbReference type="Ensembl" id="ENSORLT00015023268.1">
    <property type="protein sequence ID" value="ENSORLP00015015388.1"/>
    <property type="gene ID" value="ENSORLG00015016305.1"/>
</dbReference>
<keyword evidence="4 13" id="KW-0812">Transmembrane</keyword>
<feature type="transmembrane region" description="Helical" evidence="13">
    <location>
        <begin position="275"/>
        <end position="295"/>
    </location>
</feature>
<feature type="transmembrane region" description="Helical" evidence="13">
    <location>
        <begin position="238"/>
        <end position="255"/>
    </location>
</feature>
<dbReference type="PRINTS" id="PR00245">
    <property type="entry name" value="OLFACTORYR"/>
</dbReference>
<proteinExistence type="predicted"/>
<keyword evidence="3" id="KW-0716">Sensory transduction</keyword>
<feature type="transmembrane region" description="Helical" evidence="13">
    <location>
        <begin position="200"/>
        <end position="226"/>
    </location>
</feature>
<evidence type="ECO:0000256" key="2">
    <source>
        <dbReference type="ARBA" id="ARBA00022475"/>
    </source>
</evidence>
<dbReference type="InterPro" id="IPR000725">
    <property type="entry name" value="Olfact_rcpt"/>
</dbReference>
<evidence type="ECO:0000313" key="15">
    <source>
        <dbReference type="Ensembl" id="ENSORLP00015015388.1"/>
    </source>
</evidence>
<dbReference type="PRINTS" id="PR00237">
    <property type="entry name" value="GPCRRHODOPSN"/>
</dbReference>
<evidence type="ECO:0000313" key="16">
    <source>
        <dbReference type="Proteomes" id="UP000265200"/>
    </source>
</evidence>
<keyword evidence="8 13" id="KW-0472">Membrane</keyword>
<keyword evidence="11" id="KW-0325">Glycoprotein</keyword>
<dbReference type="InterPro" id="IPR050402">
    <property type="entry name" value="OR51/52/56-like"/>
</dbReference>
<dbReference type="SUPFAM" id="SSF81321">
    <property type="entry name" value="Family A G protein-coupled receptor-like"/>
    <property type="match status" value="1"/>
</dbReference>
<evidence type="ECO:0000256" key="1">
    <source>
        <dbReference type="ARBA" id="ARBA00004651"/>
    </source>
</evidence>
<reference evidence="15 16" key="2">
    <citation type="submission" date="2017-04" db="EMBL/GenBank/DDBJ databases">
        <title>CpG methylation of centromeres and impact of large insertions on vertebrate speciation.</title>
        <authorList>
            <person name="Ichikawa K."/>
            <person name="Yoshimura J."/>
            <person name="Morishita S."/>
        </authorList>
    </citation>
    <scope>NUCLEOTIDE SEQUENCE</scope>
    <source>
        <strain evidence="15 16">HSOK</strain>
    </source>
</reference>
<feature type="transmembrane region" description="Helical" evidence="13">
    <location>
        <begin position="27"/>
        <end position="52"/>
    </location>
</feature>
<feature type="domain" description="G-protein coupled receptors family 1 profile" evidence="14">
    <location>
        <begin position="42"/>
        <end position="293"/>
    </location>
</feature>
<evidence type="ECO:0000256" key="3">
    <source>
        <dbReference type="ARBA" id="ARBA00022606"/>
    </source>
</evidence>
<keyword evidence="5" id="KW-0552">Olfaction</keyword>
<dbReference type="GO" id="GO:0004930">
    <property type="term" value="F:G protein-coupled receptor activity"/>
    <property type="evidence" value="ECO:0007669"/>
    <property type="project" value="UniProtKB-KW"/>
</dbReference>
<keyword evidence="10" id="KW-0675">Receptor</keyword>
<keyword evidence="2" id="KW-1003">Cell membrane</keyword>
<feature type="transmembrane region" description="Helical" evidence="13">
    <location>
        <begin position="99"/>
        <end position="121"/>
    </location>
</feature>
<dbReference type="Gene3D" id="1.20.1070.10">
    <property type="entry name" value="Rhodopsin 7-helix transmembrane proteins"/>
    <property type="match status" value="1"/>
</dbReference>
<reference evidence="15" key="4">
    <citation type="submission" date="2025-09" db="UniProtKB">
        <authorList>
            <consortium name="Ensembl"/>
        </authorList>
    </citation>
    <scope>IDENTIFICATION</scope>
    <source>
        <strain evidence="15">HSOK</strain>
    </source>
</reference>
<evidence type="ECO:0000256" key="5">
    <source>
        <dbReference type="ARBA" id="ARBA00022725"/>
    </source>
</evidence>
<dbReference type="GO" id="GO:0004984">
    <property type="term" value="F:olfactory receptor activity"/>
    <property type="evidence" value="ECO:0007669"/>
    <property type="project" value="InterPro"/>
</dbReference>
<sequence>MISANVTKVKDFIIIGIPGLLPEYYGLASFVFLVVYLTILFGNSFILAVIIFDRVLHKPSYLIFAHLAMTDLIFGTLTLPKVIARYLWNDMITPFTTCFAQMFFVHSLGAIHSFILLVMALDRFVAVWFPLRYPAIITNKTTSIACSLCWTLTFIRMMGIVLHASSLSFCDSKILQCFCDHASITKLACGENVAFVQEVAFANAMVTLLFPLSFIIFSYFSIIVAVLKMTKAEGYHKVLSTCAPQILTTCLYYVPRCVVYITDNLKVKVSPDARIIIALLYSLIPAAVNPLIYCLKTADIKEALMKRFKNRKINLDVLSASSDIKPSVFRL</sequence>
<keyword evidence="9" id="KW-1015">Disulfide bond</keyword>
<evidence type="ECO:0000256" key="10">
    <source>
        <dbReference type="ARBA" id="ARBA00023170"/>
    </source>
</evidence>
<keyword evidence="12" id="KW-0807">Transducer</keyword>
<dbReference type="Pfam" id="PF13853">
    <property type="entry name" value="7tm_4"/>
    <property type="match status" value="1"/>
</dbReference>
<evidence type="ECO:0000256" key="9">
    <source>
        <dbReference type="ARBA" id="ARBA00023157"/>
    </source>
</evidence>
<dbReference type="Proteomes" id="UP000265200">
    <property type="component" value="Chromosome 13"/>
</dbReference>
<evidence type="ECO:0000256" key="6">
    <source>
        <dbReference type="ARBA" id="ARBA00022989"/>
    </source>
</evidence>
<dbReference type="InterPro" id="IPR000276">
    <property type="entry name" value="GPCR_Rhodpsn"/>
</dbReference>
<feature type="transmembrane region" description="Helical" evidence="13">
    <location>
        <begin position="142"/>
        <end position="162"/>
    </location>
</feature>
<evidence type="ECO:0000256" key="13">
    <source>
        <dbReference type="SAM" id="Phobius"/>
    </source>
</evidence>
<dbReference type="InterPro" id="IPR017452">
    <property type="entry name" value="GPCR_Rhodpsn_7TM"/>
</dbReference>
<dbReference type="AlphaFoldDB" id="A0A3P9I657"/>
<keyword evidence="7" id="KW-0297">G-protein coupled receptor</keyword>
<evidence type="ECO:0000256" key="12">
    <source>
        <dbReference type="ARBA" id="ARBA00023224"/>
    </source>
</evidence>
<evidence type="ECO:0000256" key="7">
    <source>
        <dbReference type="ARBA" id="ARBA00023040"/>
    </source>
</evidence>
<organism evidence="15 16">
    <name type="scientific">Oryzias latipes</name>
    <name type="common">Japanese rice fish</name>
    <name type="synonym">Japanese killifish</name>
    <dbReference type="NCBI Taxonomy" id="8090"/>
    <lineage>
        <taxon>Eukaryota</taxon>
        <taxon>Metazoa</taxon>
        <taxon>Chordata</taxon>
        <taxon>Craniata</taxon>
        <taxon>Vertebrata</taxon>
        <taxon>Euteleostomi</taxon>
        <taxon>Actinopterygii</taxon>
        <taxon>Neopterygii</taxon>
        <taxon>Teleostei</taxon>
        <taxon>Neoteleostei</taxon>
        <taxon>Acanthomorphata</taxon>
        <taxon>Ovalentaria</taxon>
        <taxon>Atherinomorphae</taxon>
        <taxon>Beloniformes</taxon>
        <taxon>Adrianichthyidae</taxon>
        <taxon>Oryziinae</taxon>
        <taxon>Oryzias</taxon>
    </lineage>
</organism>
<reference key="1">
    <citation type="journal article" date="2007" name="Nature">
        <title>The medaka draft genome and insights into vertebrate genome evolution.</title>
        <authorList>
            <person name="Kasahara M."/>
            <person name="Naruse K."/>
            <person name="Sasaki S."/>
            <person name="Nakatani Y."/>
            <person name="Qu W."/>
            <person name="Ahsan B."/>
            <person name="Yamada T."/>
            <person name="Nagayasu Y."/>
            <person name="Doi K."/>
            <person name="Kasai Y."/>
            <person name="Jindo T."/>
            <person name="Kobayashi D."/>
            <person name="Shimada A."/>
            <person name="Toyoda A."/>
            <person name="Kuroki Y."/>
            <person name="Fujiyama A."/>
            <person name="Sasaki T."/>
            <person name="Shimizu A."/>
            <person name="Asakawa S."/>
            <person name="Shimizu N."/>
            <person name="Hashimoto S."/>
            <person name="Yang J."/>
            <person name="Lee Y."/>
            <person name="Matsushima K."/>
            <person name="Sugano S."/>
            <person name="Sakaizumi M."/>
            <person name="Narita T."/>
            <person name="Ohishi K."/>
            <person name="Haga S."/>
            <person name="Ohta F."/>
            <person name="Nomoto H."/>
            <person name="Nogata K."/>
            <person name="Morishita T."/>
            <person name="Endo T."/>
            <person name="Shin-I T."/>
            <person name="Takeda H."/>
            <person name="Morishita S."/>
            <person name="Kohara Y."/>
        </authorList>
    </citation>
    <scope>NUCLEOTIDE SEQUENCE [LARGE SCALE GENOMIC DNA]</scope>
    <source>
        <strain>Hd-rR</strain>
    </source>
</reference>
<dbReference type="FunFam" id="1.20.1070.10:FF:000024">
    <property type="entry name" value="Olfactory receptor"/>
    <property type="match status" value="1"/>
</dbReference>